<evidence type="ECO:0000313" key="1">
    <source>
        <dbReference type="EMBL" id="KAA9165482.1"/>
    </source>
</evidence>
<dbReference type="RefSeq" id="WP_144746226.1">
    <property type="nucleotide sequence ID" value="NZ_VMNW02000005.1"/>
</dbReference>
<dbReference type="Proteomes" id="UP000319769">
    <property type="component" value="Unassembled WGS sequence"/>
</dbReference>
<dbReference type="EMBL" id="VMNW02000005">
    <property type="protein sequence ID" value="KAA9165482.1"/>
    <property type="molecule type" value="Genomic_DNA"/>
</dbReference>
<proteinExistence type="predicted"/>
<sequence length="70" mass="7536">MARVSRASSSDEALERGWLAGVRAEEKVLRDVQESKAVRTVAGHSSSATECAELLEMLGLHAEQGKQAQL</sequence>
<evidence type="ECO:0000313" key="2">
    <source>
        <dbReference type="Proteomes" id="UP000319769"/>
    </source>
</evidence>
<organism evidence="1 2">
    <name type="scientific">Amycolatopsis acidicola</name>
    <dbReference type="NCBI Taxonomy" id="2596893"/>
    <lineage>
        <taxon>Bacteria</taxon>
        <taxon>Bacillati</taxon>
        <taxon>Actinomycetota</taxon>
        <taxon>Actinomycetes</taxon>
        <taxon>Pseudonocardiales</taxon>
        <taxon>Pseudonocardiaceae</taxon>
        <taxon>Amycolatopsis</taxon>
    </lineage>
</organism>
<dbReference type="OrthoDB" id="4560958at2"/>
<accession>A0A5N0VL71</accession>
<keyword evidence="2" id="KW-1185">Reference proteome</keyword>
<gene>
    <name evidence="1" type="ORF">FPZ12_005245</name>
</gene>
<dbReference type="AlphaFoldDB" id="A0A5N0VL71"/>
<comment type="caution">
    <text evidence="1">The sequence shown here is derived from an EMBL/GenBank/DDBJ whole genome shotgun (WGS) entry which is preliminary data.</text>
</comment>
<protein>
    <submittedName>
        <fullName evidence="1">Uncharacterized protein</fullName>
    </submittedName>
</protein>
<reference evidence="1" key="1">
    <citation type="submission" date="2019-09" db="EMBL/GenBank/DDBJ databases">
        <authorList>
            <person name="Teo W.F.A."/>
            <person name="Duangmal K."/>
        </authorList>
    </citation>
    <scope>NUCLEOTIDE SEQUENCE [LARGE SCALE GENOMIC DNA]</scope>
    <source>
        <strain evidence="1">K81G1</strain>
    </source>
</reference>
<name>A0A5N0VL71_9PSEU</name>